<protein>
    <recommendedName>
        <fullName evidence="4">O-Antigen ligase family protein</fullName>
    </recommendedName>
</protein>
<dbReference type="NCBIfam" id="NF038256">
    <property type="entry name" value="exopoly_VpsF"/>
    <property type="match status" value="1"/>
</dbReference>
<feature type="transmembrane region" description="Helical" evidence="1">
    <location>
        <begin position="210"/>
        <end position="226"/>
    </location>
</feature>
<feature type="transmembrane region" description="Helical" evidence="1">
    <location>
        <begin position="344"/>
        <end position="371"/>
    </location>
</feature>
<dbReference type="EMBL" id="CP011129">
    <property type="protein sequence ID" value="ALN80810.1"/>
    <property type="molecule type" value="Genomic_DNA"/>
</dbReference>
<keyword evidence="1" id="KW-0472">Membrane</keyword>
<evidence type="ECO:0000313" key="3">
    <source>
        <dbReference type="Proteomes" id="UP000060787"/>
    </source>
</evidence>
<evidence type="ECO:0000313" key="2">
    <source>
        <dbReference type="EMBL" id="ALN80810.1"/>
    </source>
</evidence>
<feature type="transmembrane region" description="Helical" evidence="1">
    <location>
        <begin position="85"/>
        <end position="103"/>
    </location>
</feature>
<feature type="transmembrane region" description="Helical" evidence="1">
    <location>
        <begin position="17"/>
        <end position="37"/>
    </location>
</feature>
<feature type="transmembrane region" description="Helical" evidence="1">
    <location>
        <begin position="137"/>
        <end position="159"/>
    </location>
</feature>
<dbReference type="InterPro" id="IPR048041">
    <property type="entry name" value="VpsF-like"/>
</dbReference>
<feature type="transmembrane region" description="Helical" evidence="1">
    <location>
        <begin position="179"/>
        <end position="203"/>
    </location>
</feature>
<dbReference type="AlphaFoldDB" id="A0A0S2FBA2"/>
<dbReference type="eggNOG" id="ENOG5031I91">
    <property type="taxonomic scope" value="Bacteria"/>
</dbReference>
<organism evidence="2 3">
    <name type="scientific">Lysobacter antibioticus</name>
    <dbReference type="NCBI Taxonomy" id="84531"/>
    <lineage>
        <taxon>Bacteria</taxon>
        <taxon>Pseudomonadati</taxon>
        <taxon>Pseudomonadota</taxon>
        <taxon>Gammaproteobacteria</taxon>
        <taxon>Lysobacterales</taxon>
        <taxon>Lysobacteraceae</taxon>
        <taxon>Lysobacter</taxon>
    </lineage>
</organism>
<keyword evidence="3" id="KW-1185">Reference proteome</keyword>
<feature type="transmembrane region" description="Helical" evidence="1">
    <location>
        <begin position="232"/>
        <end position="251"/>
    </location>
</feature>
<dbReference type="STRING" id="84531.LA76x_2680"/>
<proteinExistence type="predicted"/>
<accession>A0A0S2FBA2</accession>
<feature type="transmembrane region" description="Helical" evidence="1">
    <location>
        <begin position="109"/>
        <end position="130"/>
    </location>
</feature>
<feature type="transmembrane region" description="Helical" evidence="1">
    <location>
        <begin position="258"/>
        <end position="280"/>
    </location>
</feature>
<name>A0A0S2FBA2_LYSAN</name>
<dbReference type="KEGG" id="lab:LA76x_2680"/>
<keyword evidence="1" id="KW-1133">Transmembrane helix</keyword>
<feature type="transmembrane region" description="Helical" evidence="1">
    <location>
        <begin position="57"/>
        <end position="78"/>
    </location>
</feature>
<dbReference type="PATRIC" id="fig|84531.8.peg.2692"/>
<dbReference type="RefSeq" id="WP_057918022.1">
    <property type="nucleotide sequence ID" value="NZ_CP011129.1"/>
</dbReference>
<dbReference type="Proteomes" id="UP000060787">
    <property type="component" value="Chromosome"/>
</dbReference>
<sequence>MKAHDGQTSAFDRASRVFLLLSLLAYLCLSPALLTVLGIPYDAPYGSFVFKLHPGSYLLTIALALSLAGQGNPLVALLRRLAGQPLLGLYLLAMLSSFVYSLLRYGASGSAFFIDTLMMPAAIALILLRLDAAQLRGLFRLVLIAVIANAALGLVEAAVQHHLVPYTVAGGVPVIEDKFRATALLGHPLENALVTSIVLLASLDRPMSPLWRGSLVAFLVLALLAFGGRTSFVLTTLALLACAALGALHGLRAGRYGYLHIVGASIAVLLALPVAMALVWRSGLGARIFEGLYLDDSATVRLRIFSVFDYLDTFDVLFGISPAQIQAVSARVGLSANLEAIENFWLFMLLQLGVFGFAVFALGLLCALWLLWRRAGSGGRWTLLVFLATASTTNSLASKTSALTLLFAVLCGVAGYRMRSAQAAAAERRVAPRHAFSRIGARA</sequence>
<reference evidence="2 3" key="1">
    <citation type="journal article" date="2015" name="BMC Genomics">
        <title>Comparative genomics and metabolic profiling of the genus Lysobacter.</title>
        <authorList>
            <person name="de Bruijn I."/>
            <person name="Cheng X."/>
            <person name="de Jager V."/>
            <person name="Exposito R.G."/>
            <person name="Watrous J."/>
            <person name="Patel N."/>
            <person name="Postma J."/>
            <person name="Dorrestein P.C."/>
            <person name="Kobayashi D."/>
            <person name="Raaijmakers J.M."/>
        </authorList>
    </citation>
    <scope>NUCLEOTIDE SEQUENCE [LARGE SCALE GENOMIC DNA]</scope>
    <source>
        <strain evidence="2 3">76</strain>
    </source>
</reference>
<evidence type="ECO:0000256" key="1">
    <source>
        <dbReference type="SAM" id="Phobius"/>
    </source>
</evidence>
<keyword evidence="1" id="KW-0812">Transmembrane</keyword>
<evidence type="ECO:0008006" key="4">
    <source>
        <dbReference type="Google" id="ProtNLM"/>
    </source>
</evidence>
<gene>
    <name evidence="2" type="ORF">LA76x_2680</name>
</gene>